<dbReference type="Proteomes" id="UP000189464">
    <property type="component" value="Chromosome"/>
</dbReference>
<organism evidence="1 2">
    <name type="scientific">Desulforamulus ferrireducens</name>
    <dbReference type="NCBI Taxonomy" id="1833852"/>
    <lineage>
        <taxon>Bacteria</taxon>
        <taxon>Bacillati</taxon>
        <taxon>Bacillota</taxon>
        <taxon>Clostridia</taxon>
        <taxon>Eubacteriales</taxon>
        <taxon>Peptococcaceae</taxon>
        <taxon>Desulforamulus</taxon>
    </lineage>
</organism>
<evidence type="ECO:0008006" key="3">
    <source>
        <dbReference type="Google" id="ProtNLM"/>
    </source>
</evidence>
<dbReference type="OrthoDB" id="371017at2"/>
<dbReference type="EMBL" id="CP019698">
    <property type="protein sequence ID" value="AQS58460.1"/>
    <property type="molecule type" value="Genomic_DNA"/>
</dbReference>
<protein>
    <recommendedName>
        <fullName evidence="3">Single-stranded DNA-binding protein</fullName>
    </recommendedName>
</protein>
<dbReference type="RefSeq" id="WP_077713418.1">
    <property type="nucleotide sequence ID" value="NZ_CP019698.1"/>
</dbReference>
<dbReference type="Pfam" id="PF07205">
    <property type="entry name" value="DUF1413"/>
    <property type="match status" value="1"/>
</dbReference>
<dbReference type="InterPro" id="IPR010813">
    <property type="entry name" value="DUF1413"/>
</dbReference>
<reference evidence="1 2" key="1">
    <citation type="journal article" date="2016" name="Int. J. Syst. Evol. Microbiol.">
        <title>Desulfotomaculum ferrireducens sp. nov., a moderately thermophilic sulfate-reducing and dissimilatory Fe(III)-reducing bacterium isolated from compost.</title>
        <authorList>
            <person name="Yang G."/>
            <person name="Guo J."/>
            <person name="Zhuang L."/>
            <person name="Yuan Y."/>
            <person name="Zhou S."/>
        </authorList>
    </citation>
    <scope>NUCLEOTIDE SEQUENCE [LARGE SCALE GENOMIC DNA]</scope>
    <source>
        <strain evidence="1 2">GSS09</strain>
    </source>
</reference>
<dbReference type="STRING" id="1833852.B0537_04795"/>
<sequence>MSDVNELLEEAIKETENLNEGEVFLVKDLFKGYVWNRIPRKYRLLLGTLFLNYVNKMEGNIKAIEKTSSNQQRYKKTIGK</sequence>
<evidence type="ECO:0000313" key="2">
    <source>
        <dbReference type="Proteomes" id="UP000189464"/>
    </source>
</evidence>
<dbReference type="KEGG" id="dfg:B0537_04795"/>
<evidence type="ECO:0000313" key="1">
    <source>
        <dbReference type="EMBL" id="AQS58460.1"/>
    </source>
</evidence>
<keyword evidence="2" id="KW-1185">Reference proteome</keyword>
<gene>
    <name evidence="1" type="ORF">B0537_04795</name>
</gene>
<dbReference type="AlphaFoldDB" id="A0A1S6IUK0"/>
<name>A0A1S6IUK0_9FIRM</name>
<accession>A0A1S6IUK0</accession>
<proteinExistence type="predicted"/>